<evidence type="ECO:0000313" key="8">
    <source>
        <dbReference type="EMBL" id="MBC3795989.1"/>
    </source>
</evidence>
<keyword evidence="1 5" id="KW-0489">Methyltransferase</keyword>
<dbReference type="InterPro" id="IPR031303">
    <property type="entry name" value="C5_meth_CS"/>
</dbReference>
<dbReference type="RefSeq" id="WP_148602643.1">
    <property type="nucleotide sequence ID" value="NZ_RXYB01000003.1"/>
</dbReference>
<keyword evidence="3 5" id="KW-0949">S-adenosyl-L-methionine</keyword>
<proteinExistence type="inferred from homology"/>
<dbReference type="PROSITE" id="PS00094">
    <property type="entry name" value="C5_MTASE_1"/>
    <property type="match status" value="1"/>
</dbReference>
<evidence type="ECO:0000256" key="3">
    <source>
        <dbReference type="ARBA" id="ARBA00022691"/>
    </source>
</evidence>
<organism evidence="8 9">
    <name type="scientific">Acetobacterium tundrae</name>
    <dbReference type="NCBI Taxonomy" id="132932"/>
    <lineage>
        <taxon>Bacteria</taxon>
        <taxon>Bacillati</taxon>
        <taxon>Bacillota</taxon>
        <taxon>Clostridia</taxon>
        <taxon>Eubacteriales</taxon>
        <taxon>Eubacteriaceae</taxon>
        <taxon>Acetobacterium</taxon>
    </lineage>
</organism>
<dbReference type="GO" id="GO:0032259">
    <property type="term" value="P:methylation"/>
    <property type="evidence" value="ECO:0007669"/>
    <property type="project" value="UniProtKB-KW"/>
</dbReference>
<keyword evidence="9" id="KW-1185">Reference proteome</keyword>
<dbReference type="PRINTS" id="PR00105">
    <property type="entry name" value="C5METTRFRASE"/>
</dbReference>
<name>A0ABR6WHN9_9FIRM</name>
<dbReference type="InterPro" id="IPR029063">
    <property type="entry name" value="SAM-dependent_MTases_sf"/>
</dbReference>
<gene>
    <name evidence="8" type="primary">dcm</name>
    <name evidence="8" type="ORF">GH807_02840</name>
</gene>
<dbReference type="InterPro" id="IPR050750">
    <property type="entry name" value="C5-MTase"/>
</dbReference>
<dbReference type="Gene3D" id="3.90.120.10">
    <property type="entry name" value="DNA Methylase, subunit A, domain 2"/>
    <property type="match status" value="1"/>
</dbReference>
<keyword evidence="2 5" id="KW-0808">Transferase</keyword>
<accession>A0ABR6WHN9</accession>
<comment type="similarity">
    <text evidence="5 6">Belongs to the class I-like SAM-binding methyltransferase superfamily. C5-methyltransferase family.</text>
</comment>
<dbReference type="PROSITE" id="PS51679">
    <property type="entry name" value="SAM_MT_C5"/>
    <property type="match status" value="1"/>
</dbReference>
<keyword evidence="4" id="KW-0680">Restriction system</keyword>
<dbReference type="Gene3D" id="3.40.50.150">
    <property type="entry name" value="Vaccinia Virus protein VP39"/>
    <property type="match status" value="1"/>
</dbReference>
<dbReference type="CDD" id="cd00315">
    <property type="entry name" value="Cyt_C5_DNA_methylase"/>
    <property type="match status" value="1"/>
</dbReference>
<dbReference type="EC" id="2.1.1.37" evidence="7"/>
<protein>
    <recommendedName>
        <fullName evidence="7">Cytosine-specific methyltransferase</fullName>
        <ecNumber evidence="7">2.1.1.37</ecNumber>
    </recommendedName>
</protein>
<evidence type="ECO:0000256" key="4">
    <source>
        <dbReference type="ARBA" id="ARBA00022747"/>
    </source>
</evidence>
<dbReference type="GO" id="GO:0003886">
    <property type="term" value="F:DNA (cytosine-5-)-methyltransferase activity"/>
    <property type="evidence" value="ECO:0007669"/>
    <property type="project" value="UniProtKB-EC"/>
</dbReference>
<dbReference type="SUPFAM" id="SSF53335">
    <property type="entry name" value="S-adenosyl-L-methionine-dependent methyltransferases"/>
    <property type="match status" value="1"/>
</dbReference>
<sequence length="338" mass="38486">MIRLKKEYKKTLAGYKFVDLFCGIGGFHAALKAFGAECVFASDINLEAQKIYKANFRIEPKGDIRDMREANIPKHDILCAGFPCQAFSISGSQEGFNNAKSGRLFYEIIRIAEYHKSKLILLENVANIEFHDDGKTIDIIISELHKIGYSAYKQLLNAADYNVPQCRKRLYIVAFREDMKICEFRFPERIKLKRNVEAILEAENSESARKSIINREYHIRDSFEVIEKEYKKPCIRIGEIGLGRQGERIYSIKGCATTLSASGGGVGGRTGIYLINNQIRKLTPRECARLMGFPDKFVIAEAPNQAYQQFGNSVVVDVLQHIIIEVIKTLLKESYYEK</sequence>
<dbReference type="InterPro" id="IPR018117">
    <property type="entry name" value="C5_DNA_meth_AS"/>
</dbReference>
<comment type="caution">
    <text evidence="8">The sequence shown here is derived from an EMBL/GenBank/DDBJ whole genome shotgun (WGS) entry which is preliminary data.</text>
</comment>
<dbReference type="Proteomes" id="UP000653358">
    <property type="component" value="Unassembled WGS sequence"/>
</dbReference>
<dbReference type="InterPro" id="IPR001525">
    <property type="entry name" value="C5_MeTfrase"/>
</dbReference>
<evidence type="ECO:0000256" key="7">
    <source>
        <dbReference type="RuleBase" id="RU000417"/>
    </source>
</evidence>
<comment type="catalytic activity">
    <reaction evidence="7">
        <text>a 2'-deoxycytidine in DNA + S-adenosyl-L-methionine = a 5-methyl-2'-deoxycytidine in DNA + S-adenosyl-L-homocysteine + H(+)</text>
        <dbReference type="Rhea" id="RHEA:13681"/>
        <dbReference type="Rhea" id="RHEA-COMP:11369"/>
        <dbReference type="Rhea" id="RHEA-COMP:11370"/>
        <dbReference type="ChEBI" id="CHEBI:15378"/>
        <dbReference type="ChEBI" id="CHEBI:57856"/>
        <dbReference type="ChEBI" id="CHEBI:59789"/>
        <dbReference type="ChEBI" id="CHEBI:85452"/>
        <dbReference type="ChEBI" id="CHEBI:85454"/>
        <dbReference type="EC" id="2.1.1.37"/>
    </reaction>
</comment>
<reference evidence="8 9" key="1">
    <citation type="journal article" date="2020" name="mSystems">
        <title>Defining Genomic and Predicted Metabolic Features of the Acetobacterium Genus.</title>
        <authorList>
            <person name="Ross D.E."/>
            <person name="Marshall C.W."/>
            <person name="Gulliver D."/>
            <person name="May H.D."/>
            <person name="Norman R.S."/>
        </authorList>
    </citation>
    <scope>NUCLEOTIDE SEQUENCE [LARGE SCALE GENOMIC DNA]</scope>
    <source>
        <strain evidence="8 9">DSM 9173</strain>
    </source>
</reference>
<evidence type="ECO:0000256" key="6">
    <source>
        <dbReference type="RuleBase" id="RU000416"/>
    </source>
</evidence>
<evidence type="ECO:0000256" key="1">
    <source>
        <dbReference type="ARBA" id="ARBA00022603"/>
    </source>
</evidence>
<feature type="active site" evidence="5">
    <location>
        <position position="84"/>
    </location>
</feature>
<evidence type="ECO:0000256" key="2">
    <source>
        <dbReference type="ARBA" id="ARBA00022679"/>
    </source>
</evidence>
<dbReference type="NCBIfam" id="TIGR00675">
    <property type="entry name" value="dcm"/>
    <property type="match status" value="1"/>
</dbReference>
<dbReference type="EMBL" id="WJBB01000002">
    <property type="protein sequence ID" value="MBC3795989.1"/>
    <property type="molecule type" value="Genomic_DNA"/>
</dbReference>
<dbReference type="Pfam" id="PF00145">
    <property type="entry name" value="DNA_methylase"/>
    <property type="match status" value="1"/>
</dbReference>
<dbReference type="PANTHER" id="PTHR46098:SF1">
    <property type="entry name" value="TRNA (CYTOSINE(38)-C(5))-METHYLTRANSFERASE"/>
    <property type="match status" value="1"/>
</dbReference>
<dbReference type="PANTHER" id="PTHR46098">
    <property type="entry name" value="TRNA (CYTOSINE(38)-C(5))-METHYLTRANSFERASE"/>
    <property type="match status" value="1"/>
</dbReference>
<evidence type="ECO:0000313" key="9">
    <source>
        <dbReference type="Proteomes" id="UP000653358"/>
    </source>
</evidence>
<dbReference type="PROSITE" id="PS00095">
    <property type="entry name" value="C5_MTASE_2"/>
    <property type="match status" value="1"/>
</dbReference>
<evidence type="ECO:0000256" key="5">
    <source>
        <dbReference type="PROSITE-ProRule" id="PRU01016"/>
    </source>
</evidence>